<keyword evidence="2" id="KW-1185">Reference proteome</keyword>
<organism evidence="1 2">
    <name type="scientific">Halosquirtibacter laminarini</name>
    <dbReference type="NCBI Taxonomy" id="3374600"/>
    <lineage>
        <taxon>Bacteria</taxon>
        <taxon>Pseudomonadati</taxon>
        <taxon>Bacteroidota</taxon>
        <taxon>Bacteroidia</taxon>
        <taxon>Marinilabiliales</taxon>
        <taxon>Prolixibacteraceae</taxon>
        <taxon>Halosquirtibacter</taxon>
    </lineage>
</organism>
<reference evidence="1" key="1">
    <citation type="submission" date="2021-08" db="EMBL/GenBank/DDBJ databases">
        <title>Novel anaerobic bacterium isolated from sea squirt in East Sea, Republic of Korea.</title>
        <authorList>
            <person name="Nguyen T.H."/>
            <person name="Li Z."/>
            <person name="Lee Y.-J."/>
            <person name="Ko J."/>
            <person name="Kim S.-G."/>
        </authorList>
    </citation>
    <scope>NUCLEOTIDE SEQUENCE</scope>
    <source>
        <strain evidence="1">KCTC 25031</strain>
    </source>
</reference>
<dbReference type="EMBL" id="CP081303">
    <property type="protein sequence ID" value="QZE14696.1"/>
    <property type="molecule type" value="Genomic_DNA"/>
</dbReference>
<proteinExistence type="predicted"/>
<name>A0AC61NGD7_9BACT</name>
<evidence type="ECO:0000313" key="2">
    <source>
        <dbReference type="Proteomes" id="UP000826212"/>
    </source>
</evidence>
<dbReference type="Proteomes" id="UP000826212">
    <property type="component" value="Chromosome"/>
</dbReference>
<accession>A0AC61NGD7</accession>
<sequence length="415" mass="45485">MKNNKFAFMFWSIFFLGLIVSCSKDEVKTEQNNKTKTPYVVALRTKATGGSTADYLLSVGDLMRGEITGVGHGVEQIGWRYFDSTPGRYLSIGYGDNNVLGYTVNTESGVLTNYGKMVFERLDMSAPVDDQTMLGIGAPWGGGTDICTMMIIDTKGLKVTKSKKVKLSNMTLEPSQYLWPTSARIVNGKLFLSFYLVEGKSFNTPVTDKAWVSVFDYPSLDYVKTIEDTRTGPLGQYGNSRMMVKTESGDIYCFSSCSKEAGFDTETKPSGAVRIKSGQTDFDSGYFFNIQDASGEGYEVVYTQYLGGGKVFARVVTSSGGDVKWAATSDKVAPCRYVILDIFQKSVTEIANLPKCSGGYGAYYLYDNGKVYVPIHDANQETYVYQVDPVNATAVKGAKVNGIDLPGIFKAEKAL</sequence>
<gene>
    <name evidence="1" type="ORF">K4L44_02215</name>
</gene>
<protein>
    <submittedName>
        <fullName evidence="1">DUF4374 domain-containing protein</fullName>
    </submittedName>
</protein>
<evidence type="ECO:0000313" key="1">
    <source>
        <dbReference type="EMBL" id="QZE14696.1"/>
    </source>
</evidence>